<dbReference type="PANTHER" id="PTHR46093">
    <property type="entry name" value="ACYL-COA-BINDING DOMAIN-CONTAINING PROTEIN 5"/>
    <property type="match status" value="1"/>
</dbReference>
<evidence type="ECO:0000256" key="2">
    <source>
        <dbReference type="ARBA" id="ARBA00022737"/>
    </source>
</evidence>
<dbReference type="InterPro" id="IPR000210">
    <property type="entry name" value="BTB/POZ_dom"/>
</dbReference>
<dbReference type="Pfam" id="PF00651">
    <property type="entry name" value="BTB"/>
    <property type="match status" value="1"/>
</dbReference>
<name>A0A8S1SG27_9CILI</name>
<gene>
    <name evidence="4" type="ORF">PPENT_87.1.T0070312</name>
</gene>
<evidence type="ECO:0000256" key="1">
    <source>
        <dbReference type="ARBA" id="ARBA00022441"/>
    </source>
</evidence>
<dbReference type="InterPro" id="IPR006652">
    <property type="entry name" value="Kelch_1"/>
</dbReference>
<keyword evidence="2" id="KW-0677">Repeat</keyword>
<proteinExistence type="predicted"/>
<comment type="caution">
    <text evidence="4">The sequence shown here is derived from an EMBL/GenBank/DDBJ whole genome shotgun (WGS) entry which is preliminary data.</text>
</comment>
<dbReference type="PANTHER" id="PTHR46093:SF18">
    <property type="entry name" value="FIBRONECTIN TYPE-III DOMAIN-CONTAINING PROTEIN"/>
    <property type="match status" value="1"/>
</dbReference>
<dbReference type="EMBL" id="CAJJDO010000007">
    <property type="protein sequence ID" value="CAD8138786.1"/>
    <property type="molecule type" value="Genomic_DNA"/>
</dbReference>
<evidence type="ECO:0000259" key="3">
    <source>
        <dbReference type="PROSITE" id="PS50097"/>
    </source>
</evidence>
<sequence length="543" mass="64089">MNRRLQIEHENLKTKRALMRKQINQSHRIDRDFDIDERFNSNSMCMKNDEFDIEDSEYYDQQQQTWERLDRLTQSLPNQRNSCSWVIFEDCLYIFGGFTFNGRLDDVHRYSFHSTQWQRLNTTGSKPTARENNGAIEYKGQMYIFGGCDGLLWLNDFYSLNLKTLIWERIEPTGQCPSERFGIACGAYQTKMLIFGGCDGNHYLNDAYVWDFEEQVWNKLQLIGDIPSARSCPSFSVLNNQIYIFGGFDGVNRLNDFYKINIFTGKVKRISQHGTIPCPRYFHASEIYQNKLLLFGGFNGQARLNDLYEFDFGIKTWKKLEVNESPKGRSSMVFQVYNDSLYIFGGYDGDELLNDIYKLEFKNAHIPRSSFLQDLHTLINNPLMGDVVFLIEDHQIYANKCILGARSEHFQTLFFEEFRDKEQIYIEITDCAYQTFMDMLLYIYTDQLDFSFNTNRLLNLIILSDQYLLQRLKYLCQEQLIRKINCNNVIDIILFSKKYNCKLLLVQTMKQLVDNISTIKKRKDFIKLAQEPEILLEIIQKKC</sequence>
<reference evidence="4" key="1">
    <citation type="submission" date="2021-01" db="EMBL/GenBank/DDBJ databases">
        <authorList>
            <consortium name="Genoscope - CEA"/>
            <person name="William W."/>
        </authorList>
    </citation>
    <scope>NUCLEOTIDE SEQUENCE</scope>
</reference>
<evidence type="ECO:0000313" key="4">
    <source>
        <dbReference type="EMBL" id="CAD8138786.1"/>
    </source>
</evidence>
<dbReference type="PROSITE" id="PS50097">
    <property type="entry name" value="BTB"/>
    <property type="match status" value="1"/>
</dbReference>
<dbReference type="SMART" id="SM00225">
    <property type="entry name" value="BTB"/>
    <property type="match status" value="1"/>
</dbReference>
<keyword evidence="1" id="KW-0880">Kelch repeat</keyword>
<keyword evidence="5" id="KW-1185">Reference proteome</keyword>
<feature type="domain" description="BTB" evidence="3">
    <location>
        <begin position="385"/>
        <end position="452"/>
    </location>
</feature>
<organism evidence="4 5">
    <name type="scientific">Paramecium pentaurelia</name>
    <dbReference type="NCBI Taxonomy" id="43138"/>
    <lineage>
        <taxon>Eukaryota</taxon>
        <taxon>Sar</taxon>
        <taxon>Alveolata</taxon>
        <taxon>Ciliophora</taxon>
        <taxon>Intramacronucleata</taxon>
        <taxon>Oligohymenophorea</taxon>
        <taxon>Peniculida</taxon>
        <taxon>Parameciidae</taxon>
        <taxon>Paramecium</taxon>
    </lineage>
</organism>
<dbReference type="AlphaFoldDB" id="A0A8S1SG27"/>
<protein>
    <recommendedName>
        <fullName evidence="3">BTB domain-containing protein</fullName>
    </recommendedName>
</protein>
<dbReference type="Pfam" id="PF24681">
    <property type="entry name" value="Kelch_KLHDC2_KLHL20_DRC7"/>
    <property type="match status" value="1"/>
</dbReference>
<dbReference type="CDD" id="cd14733">
    <property type="entry name" value="BACK"/>
    <property type="match status" value="1"/>
</dbReference>
<accession>A0A8S1SG27</accession>
<dbReference type="OrthoDB" id="10251809at2759"/>
<dbReference type="Proteomes" id="UP000689195">
    <property type="component" value="Unassembled WGS sequence"/>
</dbReference>
<dbReference type="SMART" id="SM00612">
    <property type="entry name" value="Kelch"/>
    <property type="match status" value="5"/>
</dbReference>
<dbReference type="Pfam" id="PF01344">
    <property type="entry name" value="Kelch_1"/>
    <property type="match status" value="1"/>
</dbReference>
<evidence type="ECO:0000313" key="5">
    <source>
        <dbReference type="Proteomes" id="UP000689195"/>
    </source>
</evidence>